<organism evidence="1 2">
    <name type="scientific">Smallanthus sonchifolius</name>
    <dbReference type="NCBI Taxonomy" id="185202"/>
    <lineage>
        <taxon>Eukaryota</taxon>
        <taxon>Viridiplantae</taxon>
        <taxon>Streptophyta</taxon>
        <taxon>Embryophyta</taxon>
        <taxon>Tracheophyta</taxon>
        <taxon>Spermatophyta</taxon>
        <taxon>Magnoliopsida</taxon>
        <taxon>eudicotyledons</taxon>
        <taxon>Gunneridae</taxon>
        <taxon>Pentapetalae</taxon>
        <taxon>asterids</taxon>
        <taxon>campanulids</taxon>
        <taxon>Asterales</taxon>
        <taxon>Asteraceae</taxon>
        <taxon>Asteroideae</taxon>
        <taxon>Heliantheae alliance</taxon>
        <taxon>Millerieae</taxon>
        <taxon>Smallanthus</taxon>
    </lineage>
</organism>
<accession>A0ACB9HYD5</accession>
<reference evidence="2" key="1">
    <citation type="journal article" date="2022" name="Mol. Ecol. Resour.">
        <title>The genomes of chicory, endive, great burdock and yacon provide insights into Asteraceae palaeo-polyploidization history and plant inulin production.</title>
        <authorList>
            <person name="Fan W."/>
            <person name="Wang S."/>
            <person name="Wang H."/>
            <person name="Wang A."/>
            <person name="Jiang F."/>
            <person name="Liu H."/>
            <person name="Zhao H."/>
            <person name="Xu D."/>
            <person name="Zhang Y."/>
        </authorList>
    </citation>
    <scope>NUCLEOTIDE SEQUENCE [LARGE SCALE GENOMIC DNA]</scope>
    <source>
        <strain evidence="2">cv. Yunnan</strain>
    </source>
</reference>
<evidence type="ECO:0000313" key="2">
    <source>
        <dbReference type="Proteomes" id="UP001056120"/>
    </source>
</evidence>
<reference evidence="1 2" key="2">
    <citation type="journal article" date="2022" name="Mol. Ecol. Resour.">
        <title>The genomes of chicory, endive, great burdock and yacon provide insights into Asteraceae paleo-polyploidization history and plant inulin production.</title>
        <authorList>
            <person name="Fan W."/>
            <person name="Wang S."/>
            <person name="Wang H."/>
            <person name="Wang A."/>
            <person name="Jiang F."/>
            <person name="Liu H."/>
            <person name="Zhao H."/>
            <person name="Xu D."/>
            <person name="Zhang Y."/>
        </authorList>
    </citation>
    <scope>NUCLEOTIDE SEQUENCE [LARGE SCALE GENOMIC DNA]</scope>
    <source>
        <strain evidence="2">cv. Yunnan</strain>
        <tissue evidence="1">Leaves</tissue>
    </source>
</reference>
<proteinExistence type="predicted"/>
<dbReference type="EMBL" id="CM042027">
    <property type="protein sequence ID" value="KAI3800343.1"/>
    <property type="molecule type" value="Genomic_DNA"/>
</dbReference>
<sequence>MKRVTFFQDNIMAGGGIPTALGGDKACPGNLTLYVTFTCVVATMGSLIFGYDIRILGGVTPMDPFLKKFFPSVHRRYLIYWF</sequence>
<keyword evidence="2" id="KW-1185">Reference proteome</keyword>
<protein>
    <submittedName>
        <fullName evidence="1">Uncharacterized protein</fullName>
    </submittedName>
</protein>
<comment type="caution">
    <text evidence="1">The sequence shown here is derived from an EMBL/GenBank/DDBJ whole genome shotgun (WGS) entry which is preliminary data.</text>
</comment>
<evidence type="ECO:0000313" key="1">
    <source>
        <dbReference type="EMBL" id="KAI3800343.1"/>
    </source>
</evidence>
<dbReference type="Proteomes" id="UP001056120">
    <property type="component" value="Linkage Group LG10"/>
</dbReference>
<gene>
    <name evidence="1" type="ORF">L1987_28433</name>
</gene>
<name>A0ACB9HYD5_9ASTR</name>